<organism evidence="1 2">
    <name type="scientific">Araneus ventricosus</name>
    <name type="common">Orbweaver spider</name>
    <name type="synonym">Epeira ventricosa</name>
    <dbReference type="NCBI Taxonomy" id="182803"/>
    <lineage>
        <taxon>Eukaryota</taxon>
        <taxon>Metazoa</taxon>
        <taxon>Ecdysozoa</taxon>
        <taxon>Arthropoda</taxon>
        <taxon>Chelicerata</taxon>
        <taxon>Arachnida</taxon>
        <taxon>Araneae</taxon>
        <taxon>Araneomorphae</taxon>
        <taxon>Entelegynae</taxon>
        <taxon>Araneoidea</taxon>
        <taxon>Araneidae</taxon>
        <taxon>Araneus</taxon>
    </lineage>
</organism>
<comment type="caution">
    <text evidence="1">The sequence shown here is derived from an EMBL/GenBank/DDBJ whole genome shotgun (WGS) entry which is preliminary data.</text>
</comment>
<dbReference type="Proteomes" id="UP000499080">
    <property type="component" value="Unassembled WGS sequence"/>
</dbReference>
<evidence type="ECO:0000313" key="2">
    <source>
        <dbReference type="Proteomes" id="UP000499080"/>
    </source>
</evidence>
<sequence length="214" mass="24988">MSFLAQGTKEDLKALAADLGIEITNDMNILNIKDLIIKNASNDANFCKSRLTFIISERKAKEILQRDHLEKERSFELEKLKIQAKQSSIESIKSFDEICPRIDLQRMLPQFEKDGDMVLYLTLCERQFKILKVPPDLWMTYLISNLPAEIGRLLARESENKIHDFEYVKTVLLQLFKMNAEKYRILFSQHKKVPESNGKILPLNYKLASRRVRI</sequence>
<evidence type="ECO:0000313" key="1">
    <source>
        <dbReference type="EMBL" id="GBM81620.1"/>
    </source>
</evidence>
<gene>
    <name evidence="1" type="ORF">AVEN_82348_1</name>
</gene>
<protein>
    <submittedName>
        <fullName evidence="1">Uncharacterized protein</fullName>
    </submittedName>
</protein>
<name>A0A4Y2IVD0_ARAVE</name>
<dbReference type="EMBL" id="BGPR01002956">
    <property type="protein sequence ID" value="GBM81620.1"/>
    <property type="molecule type" value="Genomic_DNA"/>
</dbReference>
<dbReference type="OrthoDB" id="6506394at2759"/>
<reference evidence="1 2" key="1">
    <citation type="journal article" date="2019" name="Sci. Rep.">
        <title>Orb-weaving spider Araneus ventricosus genome elucidates the spidroin gene catalogue.</title>
        <authorList>
            <person name="Kono N."/>
            <person name="Nakamura H."/>
            <person name="Ohtoshi R."/>
            <person name="Moran D.A.P."/>
            <person name="Shinohara A."/>
            <person name="Yoshida Y."/>
            <person name="Fujiwara M."/>
            <person name="Mori M."/>
            <person name="Tomita M."/>
            <person name="Arakawa K."/>
        </authorList>
    </citation>
    <scope>NUCLEOTIDE SEQUENCE [LARGE SCALE GENOMIC DNA]</scope>
</reference>
<dbReference type="AlphaFoldDB" id="A0A4Y2IVD0"/>
<accession>A0A4Y2IVD0</accession>
<proteinExistence type="predicted"/>
<keyword evidence="2" id="KW-1185">Reference proteome</keyword>